<evidence type="ECO:0000313" key="9">
    <source>
        <dbReference type="EMBL" id="KXN69183.1"/>
    </source>
</evidence>
<evidence type="ECO:0000256" key="3">
    <source>
        <dbReference type="ARBA" id="ARBA00022737"/>
    </source>
</evidence>
<dbReference type="GO" id="GO:0005634">
    <property type="term" value="C:nucleus"/>
    <property type="evidence" value="ECO:0007669"/>
    <property type="project" value="UniProtKB-SubCell"/>
</dbReference>
<dbReference type="Proteomes" id="UP000070444">
    <property type="component" value="Unassembled WGS sequence"/>
</dbReference>
<proteinExistence type="predicted"/>
<dbReference type="InterPro" id="IPR013087">
    <property type="entry name" value="Znf_C2H2_type"/>
</dbReference>
<feature type="domain" description="C2H2-type" evidence="8">
    <location>
        <begin position="49"/>
        <end position="69"/>
    </location>
</feature>
<dbReference type="PANTHER" id="PTHR23235">
    <property type="entry name" value="KRUEPPEL-LIKE TRANSCRIPTION FACTOR"/>
    <property type="match status" value="1"/>
</dbReference>
<dbReference type="SUPFAM" id="SSF57667">
    <property type="entry name" value="beta-beta-alpha zinc fingers"/>
    <property type="match status" value="1"/>
</dbReference>
<keyword evidence="10" id="KW-1185">Reference proteome</keyword>
<evidence type="ECO:0000256" key="5">
    <source>
        <dbReference type="ARBA" id="ARBA00022833"/>
    </source>
</evidence>
<feature type="domain" description="C2H2-type" evidence="8">
    <location>
        <begin position="21"/>
        <end position="48"/>
    </location>
</feature>
<dbReference type="AlphaFoldDB" id="A0A137P2A6"/>
<dbReference type="PROSITE" id="PS50157">
    <property type="entry name" value="ZINC_FINGER_C2H2_2"/>
    <property type="match status" value="2"/>
</dbReference>
<dbReference type="InterPro" id="IPR036236">
    <property type="entry name" value="Znf_C2H2_sf"/>
</dbReference>
<dbReference type="Gene3D" id="3.30.160.60">
    <property type="entry name" value="Classic Zinc Finger"/>
    <property type="match status" value="2"/>
</dbReference>
<dbReference type="EMBL" id="KQ964544">
    <property type="protein sequence ID" value="KXN69183.1"/>
    <property type="molecule type" value="Genomic_DNA"/>
</dbReference>
<organism evidence="9 10">
    <name type="scientific">Conidiobolus coronatus (strain ATCC 28846 / CBS 209.66 / NRRL 28638)</name>
    <name type="common">Delacroixia coronata</name>
    <dbReference type="NCBI Taxonomy" id="796925"/>
    <lineage>
        <taxon>Eukaryota</taxon>
        <taxon>Fungi</taxon>
        <taxon>Fungi incertae sedis</taxon>
        <taxon>Zoopagomycota</taxon>
        <taxon>Entomophthoromycotina</taxon>
        <taxon>Entomophthoromycetes</taxon>
        <taxon>Entomophthorales</taxon>
        <taxon>Ancylistaceae</taxon>
        <taxon>Conidiobolus</taxon>
    </lineage>
</organism>
<dbReference type="GO" id="GO:0000978">
    <property type="term" value="F:RNA polymerase II cis-regulatory region sequence-specific DNA binding"/>
    <property type="evidence" value="ECO:0007669"/>
    <property type="project" value="TreeGrafter"/>
</dbReference>
<accession>A0A137P2A6</accession>
<evidence type="ECO:0000256" key="4">
    <source>
        <dbReference type="ARBA" id="ARBA00022771"/>
    </source>
</evidence>
<comment type="subcellular location">
    <subcellularLocation>
        <location evidence="1">Nucleus</location>
    </subcellularLocation>
</comment>
<dbReference type="PROSITE" id="PS00028">
    <property type="entry name" value="ZINC_FINGER_C2H2_1"/>
    <property type="match status" value="1"/>
</dbReference>
<feature type="non-terminal residue" evidence="9">
    <location>
        <position position="1"/>
    </location>
</feature>
<dbReference type="SMART" id="SM00355">
    <property type="entry name" value="ZnF_C2H2"/>
    <property type="match status" value="2"/>
</dbReference>
<dbReference type="FunFam" id="3.30.160.60:FF:000340">
    <property type="entry name" value="zinc finger protein 473 isoform X1"/>
    <property type="match status" value="1"/>
</dbReference>
<dbReference type="OMA" id="ICEECKM"/>
<keyword evidence="3" id="KW-0677">Repeat</keyword>
<dbReference type="GO" id="GO:0000981">
    <property type="term" value="F:DNA-binding transcription factor activity, RNA polymerase II-specific"/>
    <property type="evidence" value="ECO:0007669"/>
    <property type="project" value="TreeGrafter"/>
</dbReference>
<evidence type="ECO:0000256" key="6">
    <source>
        <dbReference type="ARBA" id="ARBA00023242"/>
    </source>
</evidence>
<keyword evidence="6" id="KW-0539">Nucleus</keyword>
<dbReference type="OrthoDB" id="8922241at2759"/>
<dbReference type="PANTHER" id="PTHR23235:SF120">
    <property type="entry name" value="KRUPPEL-LIKE FACTOR 15"/>
    <property type="match status" value="1"/>
</dbReference>
<keyword evidence="2" id="KW-0479">Metal-binding</keyword>
<dbReference type="GO" id="GO:0008270">
    <property type="term" value="F:zinc ion binding"/>
    <property type="evidence" value="ECO:0007669"/>
    <property type="project" value="UniProtKB-KW"/>
</dbReference>
<dbReference type="Pfam" id="PF00096">
    <property type="entry name" value="zf-C2H2"/>
    <property type="match status" value="2"/>
</dbReference>
<keyword evidence="5" id="KW-0862">Zinc</keyword>
<dbReference type="STRING" id="796925.A0A137P2A6"/>
<reference evidence="9 10" key="1">
    <citation type="journal article" date="2015" name="Genome Biol. Evol.">
        <title>Phylogenomic analyses indicate that early fungi evolved digesting cell walls of algal ancestors of land plants.</title>
        <authorList>
            <person name="Chang Y."/>
            <person name="Wang S."/>
            <person name="Sekimoto S."/>
            <person name="Aerts A.L."/>
            <person name="Choi C."/>
            <person name="Clum A."/>
            <person name="LaButti K.M."/>
            <person name="Lindquist E.A."/>
            <person name="Yee Ngan C."/>
            <person name="Ohm R.A."/>
            <person name="Salamov A.A."/>
            <person name="Grigoriev I.V."/>
            <person name="Spatafora J.W."/>
            <person name="Berbee M.L."/>
        </authorList>
    </citation>
    <scope>NUCLEOTIDE SEQUENCE [LARGE SCALE GENOMIC DNA]</scope>
    <source>
        <strain evidence="9 10">NRRL 28638</strain>
    </source>
</reference>
<evidence type="ECO:0000256" key="2">
    <source>
        <dbReference type="ARBA" id="ARBA00022723"/>
    </source>
</evidence>
<evidence type="ECO:0000259" key="8">
    <source>
        <dbReference type="PROSITE" id="PS50157"/>
    </source>
</evidence>
<sequence>TFSKVYSLHSHVCSHSTERPFKCDKCSAAFTRNHDLKRHQKIHLGVKPYKCSKCNRNFSRMDALGRHQQKKPECWLGRGRAK</sequence>
<keyword evidence="4 7" id="KW-0863">Zinc-finger</keyword>
<dbReference type="FunFam" id="3.30.160.60:FF:001498">
    <property type="entry name" value="Zinc finger protein 404"/>
    <property type="match status" value="1"/>
</dbReference>
<gene>
    <name evidence="9" type="ORF">CONCODRAFT_40966</name>
</gene>
<evidence type="ECO:0000256" key="7">
    <source>
        <dbReference type="PROSITE-ProRule" id="PRU00042"/>
    </source>
</evidence>
<protein>
    <recommendedName>
        <fullName evidence="8">C2H2-type domain-containing protein</fullName>
    </recommendedName>
</protein>
<name>A0A137P2A6_CONC2</name>
<evidence type="ECO:0000256" key="1">
    <source>
        <dbReference type="ARBA" id="ARBA00004123"/>
    </source>
</evidence>
<evidence type="ECO:0000313" key="10">
    <source>
        <dbReference type="Proteomes" id="UP000070444"/>
    </source>
</evidence>